<dbReference type="EMBL" id="CAKOFQ010008780">
    <property type="protein sequence ID" value="CAH2015937.1"/>
    <property type="molecule type" value="Genomic_DNA"/>
</dbReference>
<comment type="caution">
    <text evidence="1">The sequence shown here is derived from an EMBL/GenBank/DDBJ whole genome shotgun (WGS) entry which is preliminary data.</text>
</comment>
<sequence length="257" mass="29408">MVHTNMEIERQRGKYVANCGFVNETDVEEILALIGLLYMTGCRKDNHLTTAEMWSKHGPELPCVKIGFGFSEMYRVRGTNKNNDGVLETVRIMGKVFKGNAEREKSHATTLIRHWHYPPAVCRIVKKVLLHATLAIRRSRTHPLLVGLPDGQDNFAVAKGVLNLPHPPAHILDMTRLYPISHYRMLPELTLSKKQCQLSDNRAAWIIQNRCVVYVKNRNNSMLNCCRRDKDTQVCVSEGGFGIIHYSCERKGNRRDR</sequence>
<dbReference type="Proteomes" id="UP001152888">
    <property type="component" value="Unassembled WGS sequence"/>
</dbReference>
<gene>
    <name evidence="1" type="ORF">ACAOBT_LOCUS35047</name>
</gene>
<proteinExistence type="predicted"/>
<name>A0A9P0MN51_ACAOB</name>
<keyword evidence="2" id="KW-1185">Reference proteome</keyword>
<reference evidence="1" key="1">
    <citation type="submission" date="2022-03" db="EMBL/GenBank/DDBJ databases">
        <authorList>
            <person name="Sayadi A."/>
        </authorList>
    </citation>
    <scope>NUCLEOTIDE SEQUENCE</scope>
</reference>
<dbReference type="AlphaFoldDB" id="A0A9P0MN51"/>
<evidence type="ECO:0000313" key="2">
    <source>
        <dbReference type="Proteomes" id="UP001152888"/>
    </source>
</evidence>
<accession>A0A9P0MN51</accession>
<organism evidence="1 2">
    <name type="scientific">Acanthoscelides obtectus</name>
    <name type="common">Bean weevil</name>
    <name type="synonym">Bruchus obtectus</name>
    <dbReference type="NCBI Taxonomy" id="200917"/>
    <lineage>
        <taxon>Eukaryota</taxon>
        <taxon>Metazoa</taxon>
        <taxon>Ecdysozoa</taxon>
        <taxon>Arthropoda</taxon>
        <taxon>Hexapoda</taxon>
        <taxon>Insecta</taxon>
        <taxon>Pterygota</taxon>
        <taxon>Neoptera</taxon>
        <taxon>Endopterygota</taxon>
        <taxon>Coleoptera</taxon>
        <taxon>Polyphaga</taxon>
        <taxon>Cucujiformia</taxon>
        <taxon>Chrysomeloidea</taxon>
        <taxon>Chrysomelidae</taxon>
        <taxon>Bruchinae</taxon>
        <taxon>Bruchini</taxon>
        <taxon>Acanthoscelides</taxon>
    </lineage>
</organism>
<evidence type="ECO:0000313" key="1">
    <source>
        <dbReference type="EMBL" id="CAH2015937.1"/>
    </source>
</evidence>
<dbReference type="OrthoDB" id="6779804at2759"/>
<protein>
    <submittedName>
        <fullName evidence="1">Uncharacterized protein</fullName>
    </submittedName>
</protein>